<sequence>MKKIVVLAMVFMVLVGCNQGASQFEGEGYILEVADQRILVVEKDFPGKSWKDIMNEYSGGAVWLSTKKKGLRPGQKVQYQIRGGIDESYPAQAEAKDIRIINEGKK</sequence>
<organism evidence="2 3">
    <name type="scientific">Paenibacillus motobuensis</name>
    <dbReference type="NCBI Taxonomy" id="295324"/>
    <lineage>
        <taxon>Bacteria</taxon>
        <taxon>Bacillati</taxon>
        <taxon>Bacillota</taxon>
        <taxon>Bacilli</taxon>
        <taxon>Bacillales</taxon>
        <taxon>Paenibacillaceae</taxon>
        <taxon>Paenibacillus</taxon>
    </lineage>
</organism>
<dbReference type="RefSeq" id="WP_343861439.1">
    <property type="nucleotide sequence ID" value="NZ_BAAACX010000009.1"/>
</dbReference>
<dbReference type="EMBL" id="BAAACX010000009">
    <property type="protein sequence ID" value="GAA0392948.1"/>
    <property type="molecule type" value="Genomic_DNA"/>
</dbReference>
<proteinExistence type="predicted"/>
<dbReference type="PROSITE" id="PS51257">
    <property type="entry name" value="PROKAR_LIPOPROTEIN"/>
    <property type="match status" value="1"/>
</dbReference>
<gene>
    <name evidence="2" type="ORF">GCM10008933_24730</name>
</gene>
<dbReference type="Proteomes" id="UP001500340">
    <property type="component" value="Unassembled WGS sequence"/>
</dbReference>
<keyword evidence="1" id="KW-0732">Signal</keyword>
<comment type="caution">
    <text evidence="2">The sequence shown here is derived from an EMBL/GenBank/DDBJ whole genome shotgun (WGS) entry which is preliminary data.</text>
</comment>
<protein>
    <recommendedName>
        <fullName evidence="4">DUF3221 domain-containing protein</fullName>
    </recommendedName>
</protein>
<feature type="chain" id="PRO_5046372970" description="DUF3221 domain-containing protein" evidence="1">
    <location>
        <begin position="22"/>
        <end position="106"/>
    </location>
</feature>
<evidence type="ECO:0008006" key="4">
    <source>
        <dbReference type="Google" id="ProtNLM"/>
    </source>
</evidence>
<dbReference type="InterPro" id="IPR021598">
    <property type="entry name" value="DUF3221"/>
</dbReference>
<evidence type="ECO:0000313" key="3">
    <source>
        <dbReference type="Proteomes" id="UP001500340"/>
    </source>
</evidence>
<evidence type="ECO:0000313" key="2">
    <source>
        <dbReference type="EMBL" id="GAA0392948.1"/>
    </source>
</evidence>
<reference evidence="2 3" key="1">
    <citation type="journal article" date="2019" name="Int. J. Syst. Evol. Microbiol.">
        <title>The Global Catalogue of Microorganisms (GCM) 10K type strain sequencing project: providing services to taxonomists for standard genome sequencing and annotation.</title>
        <authorList>
            <consortium name="The Broad Institute Genomics Platform"/>
            <consortium name="The Broad Institute Genome Sequencing Center for Infectious Disease"/>
            <person name="Wu L."/>
            <person name="Ma J."/>
        </authorList>
    </citation>
    <scope>NUCLEOTIDE SEQUENCE [LARGE SCALE GENOMIC DNA]</scope>
    <source>
        <strain evidence="2 3">JCM 12774</strain>
    </source>
</reference>
<dbReference type="Gene3D" id="2.40.50.140">
    <property type="entry name" value="Nucleic acid-binding proteins"/>
    <property type="match status" value="1"/>
</dbReference>
<dbReference type="InterPro" id="IPR012340">
    <property type="entry name" value="NA-bd_OB-fold"/>
</dbReference>
<dbReference type="Pfam" id="PF11518">
    <property type="entry name" value="DUF3221"/>
    <property type="match status" value="1"/>
</dbReference>
<feature type="signal peptide" evidence="1">
    <location>
        <begin position="1"/>
        <end position="21"/>
    </location>
</feature>
<name>A0ABN0YEJ2_9BACL</name>
<keyword evidence="3" id="KW-1185">Reference proteome</keyword>
<evidence type="ECO:0000256" key="1">
    <source>
        <dbReference type="SAM" id="SignalP"/>
    </source>
</evidence>
<accession>A0ABN0YEJ2</accession>